<evidence type="ECO:0000313" key="3">
    <source>
        <dbReference type="Proteomes" id="UP000600588"/>
    </source>
</evidence>
<gene>
    <name evidence="2" type="ORF">ICJ83_05825</name>
</gene>
<dbReference type="AlphaFoldDB" id="A0A8J6U8J1"/>
<protein>
    <submittedName>
        <fullName evidence="2">PorT family protein</fullName>
    </submittedName>
</protein>
<dbReference type="SUPFAM" id="SSF56925">
    <property type="entry name" value="OMPA-like"/>
    <property type="match status" value="1"/>
</dbReference>
<dbReference type="InterPro" id="IPR011250">
    <property type="entry name" value="OMP/PagP_B-barrel"/>
</dbReference>
<dbReference type="EMBL" id="JACVXB010000002">
    <property type="protein sequence ID" value="MBD0831647.1"/>
    <property type="molecule type" value="Genomic_DNA"/>
</dbReference>
<organism evidence="2 3">
    <name type="scientific">Aestuariibaculum sediminum</name>
    <dbReference type="NCBI Taxonomy" id="2770637"/>
    <lineage>
        <taxon>Bacteria</taxon>
        <taxon>Pseudomonadati</taxon>
        <taxon>Bacteroidota</taxon>
        <taxon>Flavobacteriia</taxon>
        <taxon>Flavobacteriales</taxon>
        <taxon>Flavobacteriaceae</taxon>
    </lineage>
</organism>
<dbReference type="InterPro" id="IPR025665">
    <property type="entry name" value="Beta-barrel_OMP_2"/>
</dbReference>
<keyword evidence="3" id="KW-1185">Reference proteome</keyword>
<dbReference type="Pfam" id="PF13568">
    <property type="entry name" value="OMP_b-brl_2"/>
    <property type="match status" value="1"/>
</dbReference>
<dbReference type="RefSeq" id="WP_188229439.1">
    <property type="nucleotide sequence ID" value="NZ_JACVXB010000002.1"/>
</dbReference>
<feature type="domain" description="Outer membrane protein beta-barrel" evidence="1">
    <location>
        <begin position="20"/>
        <end position="179"/>
    </location>
</feature>
<sequence>MNIKRLTLIIFVIVTAKLIAQNNIRYGAKAGINLSGFHTGKSAFTDNVSFNIGGLAELELSESFSLQAELLYNKKGGLISIRNTNEPTISIDAKLDYIDIPIQAKFEFIKNLSFHFGPQIGFLIDSKGEIEYPQNNKGEEVEFTNTNTIDFALNGGLSLKFNESLFLQARYSYGLIEIFKNDRYKNSVVSLSLGYFFK</sequence>
<reference evidence="2 3" key="1">
    <citation type="submission" date="2020-09" db="EMBL/GenBank/DDBJ databases">
        <title>TT11 complete genome.</title>
        <authorList>
            <person name="Wu Z."/>
        </authorList>
    </citation>
    <scope>NUCLEOTIDE SEQUENCE [LARGE SCALE GENOMIC DNA]</scope>
    <source>
        <strain evidence="2 3">TT11</strain>
    </source>
</reference>
<accession>A0A8J6U8J1</accession>
<evidence type="ECO:0000313" key="2">
    <source>
        <dbReference type="EMBL" id="MBD0831647.1"/>
    </source>
</evidence>
<comment type="caution">
    <text evidence="2">The sequence shown here is derived from an EMBL/GenBank/DDBJ whole genome shotgun (WGS) entry which is preliminary data.</text>
</comment>
<name>A0A8J6U8J1_9FLAO</name>
<evidence type="ECO:0000259" key="1">
    <source>
        <dbReference type="Pfam" id="PF13568"/>
    </source>
</evidence>
<dbReference type="Proteomes" id="UP000600588">
    <property type="component" value="Unassembled WGS sequence"/>
</dbReference>
<proteinExistence type="predicted"/>